<feature type="domain" description="Helicase ATP-binding" evidence="13">
    <location>
        <begin position="87"/>
        <end position="247"/>
    </location>
</feature>
<dbReference type="InterPro" id="IPR044722">
    <property type="entry name" value="SecA_SF2_C"/>
</dbReference>
<evidence type="ECO:0000259" key="15">
    <source>
        <dbReference type="PROSITE" id="PS51196"/>
    </source>
</evidence>
<gene>
    <name evidence="11" type="primary">secA</name>
    <name evidence="16" type="ORF">B5D07_02210</name>
</gene>
<keyword evidence="5 11" id="KW-0547">Nucleotide-binding</keyword>
<evidence type="ECO:0000259" key="14">
    <source>
        <dbReference type="PROSITE" id="PS51194"/>
    </source>
</evidence>
<dbReference type="NCBIfam" id="NF009538">
    <property type="entry name" value="PRK12904.1"/>
    <property type="match status" value="1"/>
</dbReference>
<feature type="domain" description="SecA family profile" evidence="15">
    <location>
        <begin position="1"/>
        <end position="570"/>
    </location>
</feature>
<evidence type="ECO:0000313" key="16">
    <source>
        <dbReference type="EMBL" id="OPG89042.1"/>
    </source>
</evidence>
<keyword evidence="6 11" id="KW-0067">ATP-binding</keyword>
<evidence type="ECO:0000256" key="9">
    <source>
        <dbReference type="ARBA" id="ARBA00023010"/>
    </source>
</evidence>
<evidence type="ECO:0000256" key="7">
    <source>
        <dbReference type="ARBA" id="ARBA00022927"/>
    </source>
</evidence>
<keyword evidence="8 11" id="KW-1278">Translocase</keyword>
<dbReference type="GO" id="GO:0065002">
    <property type="term" value="P:intracellular protein transmembrane transport"/>
    <property type="evidence" value="ECO:0007669"/>
    <property type="project" value="UniProtKB-UniRule"/>
</dbReference>
<dbReference type="NCBIfam" id="NF006630">
    <property type="entry name" value="PRK09200.1"/>
    <property type="match status" value="1"/>
</dbReference>
<dbReference type="GO" id="GO:0006605">
    <property type="term" value="P:protein targeting"/>
    <property type="evidence" value="ECO:0007669"/>
    <property type="project" value="UniProtKB-UniRule"/>
</dbReference>
<evidence type="ECO:0000256" key="12">
    <source>
        <dbReference type="RuleBase" id="RU003874"/>
    </source>
</evidence>
<dbReference type="CDD" id="cd17928">
    <property type="entry name" value="DEXDc_SecA"/>
    <property type="match status" value="1"/>
</dbReference>
<dbReference type="SUPFAM" id="SSF81886">
    <property type="entry name" value="Helical scaffold and wing domains of SecA"/>
    <property type="match status" value="1"/>
</dbReference>
<dbReference type="EMBL" id="MWVS01000029">
    <property type="protein sequence ID" value="OPG89042.1"/>
    <property type="molecule type" value="Genomic_DNA"/>
</dbReference>
<dbReference type="PROSITE" id="PS51192">
    <property type="entry name" value="HELICASE_ATP_BIND_1"/>
    <property type="match status" value="1"/>
</dbReference>
<reference evidence="16 17" key="1">
    <citation type="submission" date="2017-03" db="EMBL/GenBank/DDBJ databases">
        <title>Antibiotic resistance of probiotic microorganisms.</title>
        <authorList>
            <person name="Sanudo A.I."/>
            <person name="Olivares M."/>
            <person name="Banuelos O."/>
        </authorList>
    </citation>
    <scope>NUCLEOTIDE SEQUENCE [LARGE SCALE GENOMIC DNA]</scope>
    <source>
        <strain evidence="16 17">CECT8605</strain>
    </source>
</reference>
<evidence type="ECO:0000256" key="11">
    <source>
        <dbReference type="HAMAP-Rule" id="MF_01382"/>
    </source>
</evidence>
<dbReference type="GO" id="GO:0005886">
    <property type="term" value="C:plasma membrane"/>
    <property type="evidence" value="ECO:0007669"/>
    <property type="project" value="UniProtKB-SubCell"/>
</dbReference>
<dbReference type="CDD" id="cd18803">
    <property type="entry name" value="SF2_C_secA"/>
    <property type="match status" value="1"/>
</dbReference>
<keyword evidence="7 11" id="KW-0653">Protein transport</keyword>
<dbReference type="NCBIfam" id="TIGR00963">
    <property type="entry name" value="secA"/>
    <property type="match status" value="1"/>
</dbReference>
<keyword evidence="10 11" id="KW-0472">Membrane</keyword>
<dbReference type="PROSITE" id="PS51194">
    <property type="entry name" value="HELICASE_CTER"/>
    <property type="match status" value="1"/>
</dbReference>
<comment type="similarity">
    <text evidence="1 11 12">Belongs to the SecA family.</text>
</comment>
<dbReference type="Gene3D" id="3.90.1440.10">
    <property type="entry name" value="SecA, preprotein cross-linking domain"/>
    <property type="match status" value="1"/>
</dbReference>
<organism evidence="16 17">
    <name type="scientific">Limosilactobacillus reuteri</name>
    <name type="common">Lactobacillus reuteri</name>
    <dbReference type="NCBI Taxonomy" id="1598"/>
    <lineage>
        <taxon>Bacteria</taxon>
        <taxon>Bacillati</taxon>
        <taxon>Bacillota</taxon>
        <taxon>Bacilli</taxon>
        <taxon>Lactobacillales</taxon>
        <taxon>Lactobacillaceae</taxon>
        <taxon>Limosilactobacillus</taxon>
    </lineage>
</organism>
<evidence type="ECO:0000256" key="3">
    <source>
        <dbReference type="ARBA" id="ARBA00022475"/>
    </source>
</evidence>
<dbReference type="InterPro" id="IPR000185">
    <property type="entry name" value="SecA"/>
</dbReference>
<accession>A0A1V4FNR4</accession>
<dbReference type="FunFam" id="3.90.1440.10:FF:000001">
    <property type="entry name" value="Preprotein translocase subunit SecA"/>
    <property type="match status" value="1"/>
</dbReference>
<keyword evidence="9 11" id="KW-0811">Translocation</keyword>
<evidence type="ECO:0000256" key="1">
    <source>
        <dbReference type="ARBA" id="ARBA00007650"/>
    </source>
</evidence>
<dbReference type="GO" id="GO:0043952">
    <property type="term" value="P:protein transport by the Sec complex"/>
    <property type="evidence" value="ECO:0007669"/>
    <property type="project" value="TreeGrafter"/>
</dbReference>
<dbReference type="FunFam" id="3.40.50.300:FF:000429">
    <property type="entry name" value="Preprotein translocase subunit SecA"/>
    <property type="match status" value="1"/>
</dbReference>
<dbReference type="GO" id="GO:0005829">
    <property type="term" value="C:cytosol"/>
    <property type="evidence" value="ECO:0007669"/>
    <property type="project" value="TreeGrafter"/>
</dbReference>
<dbReference type="SUPFAM" id="SSF81767">
    <property type="entry name" value="Pre-protein crosslinking domain of SecA"/>
    <property type="match status" value="1"/>
</dbReference>
<dbReference type="Pfam" id="PF01043">
    <property type="entry name" value="SecA_PP_bind"/>
    <property type="match status" value="1"/>
</dbReference>
<dbReference type="GO" id="GO:0017038">
    <property type="term" value="P:protein import"/>
    <property type="evidence" value="ECO:0007669"/>
    <property type="project" value="InterPro"/>
</dbReference>
<keyword evidence="2 11" id="KW-0813">Transport</keyword>
<dbReference type="PROSITE" id="PS51196">
    <property type="entry name" value="SECA_MOTOR_DEAD"/>
    <property type="match status" value="1"/>
</dbReference>
<dbReference type="PRINTS" id="PR00906">
    <property type="entry name" value="SECA"/>
</dbReference>
<evidence type="ECO:0000256" key="6">
    <source>
        <dbReference type="ARBA" id="ARBA00022840"/>
    </source>
</evidence>
<dbReference type="HAMAP" id="MF_01382">
    <property type="entry name" value="SecA"/>
    <property type="match status" value="1"/>
</dbReference>
<evidence type="ECO:0000256" key="10">
    <source>
        <dbReference type="ARBA" id="ARBA00023136"/>
    </source>
</evidence>
<dbReference type="Proteomes" id="UP000189795">
    <property type="component" value="Unassembled WGS sequence"/>
</dbReference>
<dbReference type="InterPro" id="IPR011130">
    <property type="entry name" value="SecA_preprotein_X-link_dom"/>
</dbReference>
<evidence type="ECO:0000256" key="2">
    <source>
        <dbReference type="ARBA" id="ARBA00022448"/>
    </source>
</evidence>
<comment type="function">
    <text evidence="11">Part of the Sec protein translocase complex. Interacts with the SecYEG preprotein conducting channel. Has a central role in coupling the hydrolysis of ATP to the transfer of proteins into and across the cell membrane, serving as an ATP-driven molecular motor driving the stepwise translocation of polypeptide chains across the membrane.</text>
</comment>
<dbReference type="InterPro" id="IPR027417">
    <property type="entry name" value="P-loop_NTPase"/>
</dbReference>
<dbReference type="AlphaFoldDB" id="A0A1V4FNR4"/>
<dbReference type="InterPro" id="IPR020937">
    <property type="entry name" value="SecA_CS"/>
</dbReference>
<dbReference type="PROSITE" id="PS01312">
    <property type="entry name" value="SECA"/>
    <property type="match status" value="1"/>
</dbReference>
<keyword evidence="4 11" id="KW-0963">Cytoplasm</keyword>
<feature type="binding site" evidence="11">
    <location>
        <position position="85"/>
    </location>
    <ligand>
        <name>ATP</name>
        <dbReference type="ChEBI" id="CHEBI:30616"/>
    </ligand>
</feature>
<dbReference type="PANTHER" id="PTHR30612">
    <property type="entry name" value="SECA INNER MEMBRANE COMPONENT OF SEC PROTEIN SECRETION SYSTEM"/>
    <property type="match status" value="1"/>
</dbReference>
<dbReference type="Gene3D" id="3.40.50.300">
    <property type="entry name" value="P-loop containing nucleotide triphosphate hydrolases"/>
    <property type="match status" value="2"/>
</dbReference>
<dbReference type="GO" id="GO:0031522">
    <property type="term" value="C:cell envelope Sec protein transport complex"/>
    <property type="evidence" value="ECO:0007669"/>
    <property type="project" value="TreeGrafter"/>
</dbReference>
<dbReference type="Pfam" id="PF07517">
    <property type="entry name" value="SecA_DEAD"/>
    <property type="match status" value="1"/>
</dbReference>
<evidence type="ECO:0000259" key="13">
    <source>
        <dbReference type="PROSITE" id="PS51192"/>
    </source>
</evidence>
<sequence>MANILKKWIESDRRELRRINKIANKVESYAKQMSELTDEQLQAKTDEFRERYKKGESLDHMLPEAFAVSREGAKRVLGLYPFHVQIMGGIVLHEGNIAEMRTGEGKTLTATMPVYLNAISGKGVHVITVNEYLSKRDATEMGQLYNWLGCSVGINNSEMSPDQKREAYKADIMYSTNSEIGFDYLRDNMAVYKEDQVQRGLNYALVDEVDSILIDEARTPLIISGPGTGTSKLYKQTDRFVKQLKKDVDYKIDLESKTVSLTDEGIKKAEKYFNLKNLYDPENTALTHHLDQALRANYIMLLDKDYVVQDGEVLIVDSFTGRVMEGRRFSDGLHQAIEAKEGVEIQEENKTMANITYQNLFRMYNKLAGMTGTAKTEQEEFREIYNMETITIPTNRPVQRKDEPDLLYPTLQSKFAAVVDRIKKLHAKGQPILVGTVAVETSEYLSQLLDKENIPHVVLNAKNHAKEAEIVKNAGQKGAVTIATNMAGRGTDIKLGPGVREIGGLAVIGTERHESRRIDNQLRGRSGRQGDPGLSQFYLSLEDDLMKRFGGDRIKAFLERMKVNDEDAVIKSRFLTHQVESAQKRVEGNNYDSRKNVLQYDDVMREQREIIYKERQQIITEDKSLKWVLMPMFRRTIQREVDQYTLGDKKDWDLQGIVDFAEEVLIKPDTITVKDLEGKSPQEMVDYLMTFAQGVYKEKQKQLYDPAQMLEFEKVVILRVVDSHWTDHIDIMDQFRQSVGLRGYGQLNPLVEYQTAGYHMFEQMIADIEYETTRLFMKSEIRQNVTR</sequence>
<protein>
    <recommendedName>
        <fullName evidence="11 12">Protein translocase subunit SecA</fullName>
        <ecNumber evidence="11">7.4.2.8</ecNumber>
    </recommendedName>
</protein>
<feature type="domain" description="Helicase C-terminal" evidence="14">
    <location>
        <begin position="417"/>
        <end position="569"/>
    </location>
</feature>
<feature type="binding site" evidence="11">
    <location>
        <begin position="103"/>
        <end position="107"/>
    </location>
    <ligand>
        <name>ATP</name>
        <dbReference type="ChEBI" id="CHEBI:30616"/>
    </ligand>
</feature>
<evidence type="ECO:0000256" key="5">
    <source>
        <dbReference type="ARBA" id="ARBA00022741"/>
    </source>
</evidence>
<dbReference type="InterPro" id="IPR036266">
    <property type="entry name" value="SecA_Wing/Scaffold_sf"/>
</dbReference>
<dbReference type="RefSeq" id="WP_079375910.1">
    <property type="nucleotide sequence ID" value="NZ_MWVS01000029.1"/>
</dbReference>
<dbReference type="SUPFAM" id="SSF52540">
    <property type="entry name" value="P-loop containing nucleoside triphosphate hydrolases"/>
    <property type="match status" value="2"/>
</dbReference>
<dbReference type="InterPro" id="IPR036670">
    <property type="entry name" value="SecA_X-link_sf"/>
</dbReference>
<dbReference type="InterPro" id="IPR001650">
    <property type="entry name" value="Helicase_C-like"/>
</dbReference>
<keyword evidence="3 11" id="KW-1003">Cell membrane</keyword>
<dbReference type="SMART" id="SM00957">
    <property type="entry name" value="SecA_DEAD"/>
    <property type="match status" value="1"/>
</dbReference>
<dbReference type="InterPro" id="IPR011115">
    <property type="entry name" value="SecA_DEAD"/>
</dbReference>
<dbReference type="InterPro" id="IPR014018">
    <property type="entry name" value="SecA_motor_DEAD"/>
</dbReference>
<dbReference type="GO" id="GO:0005524">
    <property type="term" value="F:ATP binding"/>
    <property type="evidence" value="ECO:0007669"/>
    <property type="project" value="UniProtKB-UniRule"/>
</dbReference>
<dbReference type="SMART" id="SM00958">
    <property type="entry name" value="SecA_PP_bind"/>
    <property type="match status" value="1"/>
</dbReference>
<name>A0A1V4FNR4_LIMRT</name>
<dbReference type="InterPro" id="IPR011116">
    <property type="entry name" value="SecA_Wing/Scaffold"/>
</dbReference>
<dbReference type="Gene3D" id="1.10.3060.10">
    <property type="entry name" value="Helical scaffold and wing domains of SecA"/>
    <property type="match status" value="1"/>
</dbReference>
<dbReference type="PANTHER" id="PTHR30612:SF0">
    <property type="entry name" value="CHLOROPLAST PROTEIN-TRANSPORTING ATPASE"/>
    <property type="match status" value="1"/>
</dbReference>
<comment type="catalytic activity">
    <reaction evidence="11">
        <text>ATP + H2O + cellular proteinSide 1 = ADP + phosphate + cellular proteinSide 2.</text>
        <dbReference type="EC" id="7.4.2.8"/>
    </reaction>
</comment>
<dbReference type="Pfam" id="PF07516">
    <property type="entry name" value="SecA_SW"/>
    <property type="match status" value="1"/>
</dbReference>
<comment type="caution">
    <text evidence="16">The sequence shown here is derived from an EMBL/GenBank/DDBJ whole genome shotgun (WGS) entry which is preliminary data.</text>
</comment>
<evidence type="ECO:0000256" key="8">
    <source>
        <dbReference type="ARBA" id="ARBA00022967"/>
    </source>
</evidence>
<feature type="binding site" evidence="11">
    <location>
        <position position="492"/>
    </location>
    <ligand>
        <name>ATP</name>
        <dbReference type="ChEBI" id="CHEBI:30616"/>
    </ligand>
</feature>
<comment type="subcellular location">
    <subcellularLocation>
        <location evidence="11">Cell membrane</location>
        <topology evidence="11">Peripheral membrane protein</topology>
        <orientation evidence="11">Cytoplasmic side</orientation>
    </subcellularLocation>
    <subcellularLocation>
        <location evidence="11">Cytoplasm</location>
    </subcellularLocation>
    <text evidence="11">Distribution is 50-50.</text>
</comment>
<dbReference type="InterPro" id="IPR014001">
    <property type="entry name" value="Helicase_ATP-bd"/>
</dbReference>
<comment type="subunit">
    <text evidence="11">Monomer and homodimer. Part of the essential Sec protein translocation apparatus which comprises SecA, SecYEG and auxiliary proteins SecDF. Other proteins may also be involved.</text>
</comment>
<evidence type="ECO:0000313" key="17">
    <source>
        <dbReference type="Proteomes" id="UP000189795"/>
    </source>
</evidence>
<dbReference type="GO" id="GO:0008564">
    <property type="term" value="F:protein-exporting ATPase activity"/>
    <property type="evidence" value="ECO:0007669"/>
    <property type="project" value="UniProtKB-EC"/>
</dbReference>
<evidence type="ECO:0000256" key="4">
    <source>
        <dbReference type="ARBA" id="ARBA00022490"/>
    </source>
</evidence>
<dbReference type="Pfam" id="PF21090">
    <property type="entry name" value="P-loop_SecA"/>
    <property type="match status" value="2"/>
</dbReference>
<dbReference type="EC" id="7.4.2.8" evidence="11"/>
<proteinExistence type="inferred from homology"/>